<dbReference type="Gene3D" id="3.30.420.40">
    <property type="match status" value="1"/>
</dbReference>
<dbReference type="InterPro" id="IPR001312">
    <property type="entry name" value="Hexokinase"/>
</dbReference>
<dbReference type="InterPro" id="IPR022673">
    <property type="entry name" value="Hexokinase_C"/>
</dbReference>
<evidence type="ECO:0008006" key="14">
    <source>
        <dbReference type="Google" id="ProtNLM"/>
    </source>
</evidence>
<evidence type="ECO:0000256" key="5">
    <source>
        <dbReference type="ARBA" id="ARBA00022741"/>
    </source>
</evidence>
<evidence type="ECO:0000259" key="11">
    <source>
        <dbReference type="Pfam" id="PF03727"/>
    </source>
</evidence>
<dbReference type="AlphaFoldDB" id="A0A0G1U678"/>
<dbReference type="PANTHER" id="PTHR19443">
    <property type="entry name" value="HEXOKINASE"/>
    <property type="match status" value="1"/>
</dbReference>
<dbReference type="Proteomes" id="UP000033860">
    <property type="component" value="Unassembled WGS sequence"/>
</dbReference>
<gene>
    <name evidence="12" type="ORF">UX85_C0001G0022</name>
</gene>
<evidence type="ECO:0000256" key="4">
    <source>
        <dbReference type="ARBA" id="ARBA00022679"/>
    </source>
</evidence>
<dbReference type="PROSITE" id="PS51748">
    <property type="entry name" value="HEXOKINASE_2"/>
    <property type="match status" value="1"/>
</dbReference>
<comment type="pathway">
    <text evidence="2">Carbohydrate metabolism.</text>
</comment>
<reference evidence="12 13" key="1">
    <citation type="journal article" date="2015" name="Nature">
        <title>rRNA introns, odd ribosomes, and small enigmatic genomes across a large radiation of phyla.</title>
        <authorList>
            <person name="Brown C.T."/>
            <person name="Hug L.A."/>
            <person name="Thomas B.C."/>
            <person name="Sharon I."/>
            <person name="Castelle C.J."/>
            <person name="Singh A."/>
            <person name="Wilkins M.J."/>
            <person name="Williams K.H."/>
            <person name="Banfield J.F."/>
        </authorList>
    </citation>
    <scope>NUCLEOTIDE SEQUENCE [LARGE SCALE GENOMIC DNA]</scope>
</reference>
<dbReference type="GO" id="GO:0004340">
    <property type="term" value="F:glucokinase activity"/>
    <property type="evidence" value="ECO:0007669"/>
    <property type="project" value="TreeGrafter"/>
</dbReference>
<dbReference type="GO" id="GO:0005829">
    <property type="term" value="C:cytosol"/>
    <property type="evidence" value="ECO:0007669"/>
    <property type="project" value="TreeGrafter"/>
</dbReference>
<dbReference type="GO" id="GO:0006013">
    <property type="term" value="P:mannose metabolic process"/>
    <property type="evidence" value="ECO:0007669"/>
    <property type="project" value="TreeGrafter"/>
</dbReference>
<evidence type="ECO:0000256" key="6">
    <source>
        <dbReference type="ARBA" id="ARBA00022777"/>
    </source>
</evidence>
<protein>
    <recommendedName>
        <fullName evidence="14">Hexokinase</fullName>
    </recommendedName>
</protein>
<dbReference type="GO" id="GO:0001678">
    <property type="term" value="P:intracellular glucose homeostasis"/>
    <property type="evidence" value="ECO:0007669"/>
    <property type="project" value="InterPro"/>
</dbReference>
<evidence type="ECO:0000313" key="12">
    <source>
        <dbReference type="EMBL" id="KKU61808.1"/>
    </source>
</evidence>
<proteinExistence type="inferred from homology"/>
<evidence type="ECO:0000259" key="10">
    <source>
        <dbReference type="Pfam" id="PF00349"/>
    </source>
</evidence>
<keyword evidence="5" id="KW-0547">Nucleotide-binding</keyword>
<dbReference type="InterPro" id="IPR022672">
    <property type="entry name" value="Hexokinase_N"/>
</dbReference>
<dbReference type="Pfam" id="PF03727">
    <property type="entry name" value="Hexokinase_2"/>
    <property type="match status" value="1"/>
</dbReference>
<keyword evidence="7" id="KW-0067">ATP-binding</keyword>
<dbReference type="GO" id="GO:0006006">
    <property type="term" value="P:glucose metabolic process"/>
    <property type="evidence" value="ECO:0007669"/>
    <property type="project" value="TreeGrafter"/>
</dbReference>
<keyword evidence="8" id="KW-0324">Glycolysis</keyword>
<comment type="catalytic activity">
    <reaction evidence="9">
        <text>D-fructose + ATP = D-fructose 6-phosphate + ADP + H(+)</text>
        <dbReference type="Rhea" id="RHEA:16125"/>
        <dbReference type="ChEBI" id="CHEBI:15378"/>
        <dbReference type="ChEBI" id="CHEBI:30616"/>
        <dbReference type="ChEBI" id="CHEBI:37721"/>
        <dbReference type="ChEBI" id="CHEBI:61527"/>
        <dbReference type="ChEBI" id="CHEBI:456216"/>
        <dbReference type="EC" id="2.7.1.1"/>
    </reaction>
    <physiologicalReaction direction="left-to-right" evidence="9">
        <dbReference type="Rhea" id="RHEA:16126"/>
    </physiologicalReaction>
</comment>
<comment type="similarity">
    <text evidence="3">Belongs to the hexokinase family.</text>
</comment>
<name>A0A0G1U678_9BACT</name>
<dbReference type="SUPFAM" id="SSF53067">
    <property type="entry name" value="Actin-like ATPase domain"/>
    <property type="match status" value="2"/>
</dbReference>
<keyword evidence="4" id="KW-0808">Transferase</keyword>
<organism evidence="12 13">
    <name type="scientific">Candidatus Beckwithbacteria bacterium GW2011_GWB1_47_15</name>
    <dbReference type="NCBI Taxonomy" id="1618371"/>
    <lineage>
        <taxon>Bacteria</taxon>
        <taxon>Candidatus Beckwithiibacteriota</taxon>
    </lineage>
</organism>
<feature type="domain" description="Hexokinase N-terminal" evidence="10">
    <location>
        <begin position="7"/>
        <end position="187"/>
    </location>
</feature>
<dbReference type="GO" id="GO:0006096">
    <property type="term" value="P:glycolytic process"/>
    <property type="evidence" value="ECO:0007669"/>
    <property type="project" value="UniProtKB-UniPathway"/>
</dbReference>
<dbReference type="EMBL" id="LCNT01000001">
    <property type="protein sequence ID" value="KKU61808.1"/>
    <property type="molecule type" value="Genomic_DNA"/>
</dbReference>
<dbReference type="InterPro" id="IPR043129">
    <property type="entry name" value="ATPase_NBD"/>
</dbReference>
<sequence>MVRKLQSLSLKQLKSFQKEFERQTRARLQRRASSLAWFDSLIGPWEGKLMQKTPVAVVELGGSFLRLGVAESGDGKTVGWLKRPQSQKAVNYHLNSQDFVDWLAEKTLPFLKAGRAKRVGFIFSYPHRPRLNGRHITGVLTRLTKALVIPDAIGVNVGKMYLTALSHRGWPLKKLVTINDTVAVALSVPGAWMGLVMGTGANICSTHPKLKRLRNIEAGNFDGGTHTLASLAVDLLERPGEQTMEKQTTGRYQYRVLAFAALTAGMRPELARAIMVEGDKVESALVGKISRGQFNLLKSASLTKTEKQELKIMAQIILENAWQMWGAVLAAVVKMNPERVKNGPVKIPVTGGVILNEPVFFNGLKATVGKLSGKKIELVKIVDPIRGAAVAALVE</sequence>
<dbReference type="GO" id="GO:0019158">
    <property type="term" value="F:mannokinase activity"/>
    <property type="evidence" value="ECO:0007669"/>
    <property type="project" value="TreeGrafter"/>
</dbReference>
<dbReference type="Gene3D" id="3.40.367.20">
    <property type="match status" value="1"/>
</dbReference>
<evidence type="ECO:0000256" key="2">
    <source>
        <dbReference type="ARBA" id="ARBA00005007"/>
    </source>
</evidence>
<evidence type="ECO:0000256" key="1">
    <source>
        <dbReference type="ARBA" id="ARBA00004921"/>
    </source>
</evidence>
<dbReference type="GO" id="GO:0005536">
    <property type="term" value="F:D-glucose binding"/>
    <property type="evidence" value="ECO:0007669"/>
    <property type="project" value="InterPro"/>
</dbReference>
<dbReference type="UniPathway" id="UPA00109">
    <property type="reaction ID" value="UER00180"/>
</dbReference>
<comment type="caution">
    <text evidence="12">The sequence shown here is derived from an EMBL/GenBank/DDBJ whole genome shotgun (WGS) entry which is preliminary data.</text>
</comment>
<evidence type="ECO:0000256" key="9">
    <source>
        <dbReference type="ARBA" id="ARBA00047905"/>
    </source>
</evidence>
<feature type="domain" description="Hexokinase C-terminal" evidence="11">
    <location>
        <begin position="193"/>
        <end position="394"/>
    </location>
</feature>
<dbReference type="PANTHER" id="PTHR19443:SF16">
    <property type="entry name" value="HEXOKINASE TYPE 1-RELATED"/>
    <property type="match status" value="1"/>
</dbReference>
<keyword evidence="6" id="KW-0418">Kinase</keyword>
<evidence type="ECO:0000313" key="13">
    <source>
        <dbReference type="Proteomes" id="UP000033860"/>
    </source>
</evidence>
<evidence type="ECO:0000256" key="8">
    <source>
        <dbReference type="ARBA" id="ARBA00023152"/>
    </source>
</evidence>
<dbReference type="GO" id="GO:0005524">
    <property type="term" value="F:ATP binding"/>
    <property type="evidence" value="ECO:0007669"/>
    <property type="project" value="UniProtKB-KW"/>
</dbReference>
<evidence type="ECO:0000256" key="7">
    <source>
        <dbReference type="ARBA" id="ARBA00022840"/>
    </source>
</evidence>
<evidence type="ECO:0000256" key="3">
    <source>
        <dbReference type="ARBA" id="ARBA00009225"/>
    </source>
</evidence>
<dbReference type="CDD" id="cd24000">
    <property type="entry name" value="ASKHA_NBD_HK"/>
    <property type="match status" value="1"/>
</dbReference>
<dbReference type="GO" id="GO:0008865">
    <property type="term" value="F:fructokinase activity"/>
    <property type="evidence" value="ECO:0007669"/>
    <property type="project" value="TreeGrafter"/>
</dbReference>
<dbReference type="Pfam" id="PF00349">
    <property type="entry name" value="Hexokinase_1"/>
    <property type="match status" value="1"/>
</dbReference>
<accession>A0A0G1U678</accession>
<comment type="pathway">
    <text evidence="1">Carbohydrate degradation.</text>
</comment>